<evidence type="ECO:0000256" key="10">
    <source>
        <dbReference type="SAM" id="Phobius"/>
    </source>
</evidence>
<evidence type="ECO:0000256" key="9">
    <source>
        <dbReference type="SAM" id="MobiDB-lite"/>
    </source>
</evidence>
<proteinExistence type="inferred from homology"/>
<feature type="compositionally biased region" description="Acidic residues" evidence="9">
    <location>
        <begin position="18"/>
        <end position="30"/>
    </location>
</feature>
<keyword evidence="7 10" id="KW-0472">Membrane</keyword>
<dbReference type="InterPro" id="IPR050363">
    <property type="entry name" value="MIP/Aquaporin"/>
</dbReference>
<dbReference type="InterPro" id="IPR022357">
    <property type="entry name" value="MIP_CS"/>
</dbReference>
<dbReference type="PANTHER" id="PTHR43829">
    <property type="entry name" value="AQUAPORIN OR AQUAGLYCEROPORIN RELATED"/>
    <property type="match status" value="1"/>
</dbReference>
<comment type="caution">
    <text evidence="11">The sequence shown here is derived from an EMBL/GenBank/DDBJ whole genome shotgun (WGS) entry which is preliminary data.</text>
</comment>
<feature type="transmembrane region" description="Helical" evidence="10">
    <location>
        <begin position="375"/>
        <end position="395"/>
    </location>
</feature>
<evidence type="ECO:0000256" key="3">
    <source>
        <dbReference type="ARBA" id="ARBA00022448"/>
    </source>
</evidence>
<dbReference type="InterPro" id="IPR023271">
    <property type="entry name" value="Aquaporin-like"/>
</dbReference>
<name>A0A0M9WDC0_9EURO</name>
<reference evidence="11 12" key="1">
    <citation type="submission" date="2015-08" db="EMBL/GenBank/DDBJ databases">
        <title>Genome sequencing of Penicillium nordicum.</title>
        <authorList>
            <person name="Nguyen H.D."/>
            <person name="Seifert K.A."/>
        </authorList>
    </citation>
    <scope>NUCLEOTIDE SEQUENCE [LARGE SCALE GENOMIC DNA]</scope>
    <source>
        <strain evidence="11 12">DAOMC 185683</strain>
    </source>
</reference>
<feature type="transmembrane region" description="Helical" evidence="10">
    <location>
        <begin position="193"/>
        <end position="213"/>
    </location>
</feature>
<comment type="similarity">
    <text evidence="2 8">Belongs to the MIP/aquaporin (TC 1.A.8) family.</text>
</comment>
<dbReference type="PROSITE" id="PS00221">
    <property type="entry name" value="MIP"/>
    <property type="match status" value="1"/>
</dbReference>
<feature type="transmembrane region" description="Helical" evidence="10">
    <location>
        <begin position="162"/>
        <end position="181"/>
    </location>
</feature>
<keyword evidence="6 10" id="KW-1133">Transmembrane helix</keyword>
<feature type="region of interest" description="Disordered" evidence="9">
    <location>
        <begin position="1"/>
        <end position="138"/>
    </location>
</feature>
<dbReference type="PRINTS" id="PR00783">
    <property type="entry name" value="MINTRINSICP"/>
</dbReference>
<sequence>MGSSREPDWDAGVKDAMEAPECEQPEGTEEEGSKNDGMGQYPSFSLAGSGAQNPNSNRGYTDEEYEKYNSQADKGDDSPTWSLAQPLPHIVRPGMRHGALPEDRKEDKDGMTESYEDPIQTDEVRKQQSEKRMKKVTDPREDGFFNTWSKIRHYLREPMAEWLGTTMAMTIGLCATLSNFTSSGQAGSYPSQSAAWGFGFMTAIYTTGGMSGGHLNPAISISLSVFRGFPARRCVIYIAAQLLGAITAGGISYAVYHDAIVEVATLAKVPQNASVAAQALITLPKPFVHPATAFFTEFLGSAILVGSILALGDDTNAPPGAGMQAFIIGILITIVVLALGYNTGGCFNCARDFGPRIVAVMAGWGGHLFREYHAWWIWGPWVADITGALFGALIYDMAIFTGGESPVNYPPRRRKRAYRIRALNLRKKLRIGKRKLPDLEHSIADTEH</sequence>
<evidence type="ECO:0000256" key="7">
    <source>
        <dbReference type="ARBA" id="ARBA00023136"/>
    </source>
</evidence>
<evidence type="ECO:0000256" key="1">
    <source>
        <dbReference type="ARBA" id="ARBA00004141"/>
    </source>
</evidence>
<feature type="compositionally biased region" description="Polar residues" evidence="9">
    <location>
        <begin position="50"/>
        <end position="59"/>
    </location>
</feature>
<dbReference type="AlphaFoldDB" id="A0A0M9WDC0"/>
<dbReference type="InterPro" id="IPR000425">
    <property type="entry name" value="MIP"/>
</dbReference>
<dbReference type="GO" id="GO:0015254">
    <property type="term" value="F:glycerol channel activity"/>
    <property type="evidence" value="ECO:0007669"/>
    <property type="project" value="TreeGrafter"/>
</dbReference>
<dbReference type="CDD" id="cd00333">
    <property type="entry name" value="MIP"/>
    <property type="match status" value="1"/>
</dbReference>
<protein>
    <recommendedName>
        <fullName evidence="13">Aquaporin</fullName>
    </recommendedName>
</protein>
<evidence type="ECO:0000313" key="11">
    <source>
        <dbReference type="EMBL" id="KOS40563.1"/>
    </source>
</evidence>
<keyword evidence="3 8" id="KW-0813">Transport</keyword>
<dbReference type="STRING" id="229535.A0A0M9WDC0"/>
<dbReference type="PANTHER" id="PTHR43829:SF24">
    <property type="entry name" value="MIP AQUAPORIN (EUROFUNG)"/>
    <property type="match status" value="1"/>
</dbReference>
<dbReference type="Gene3D" id="1.20.1080.10">
    <property type="entry name" value="Glycerol uptake facilitator protein"/>
    <property type="match status" value="1"/>
</dbReference>
<dbReference type="GO" id="GO:0005886">
    <property type="term" value="C:plasma membrane"/>
    <property type="evidence" value="ECO:0007669"/>
    <property type="project" value="TreeGrafter"/>
</dbReference>
<feature type="transmembrane region" description="Helical" evidence="10">
    <location>
        <begin position="321"/>
        <end position="341"/>
    </location>
</feature>
<dbReference type="SUPFAM" id="SSF81338">
    <property type="entry name" value="Aquaporin-like"/>
    <property type="match status" value="1"/>
</dbReference>
<dbReference type="OrthoDB" id="3222at2759"/>
<dbReference type="FunFam" id="1.20.1080.10:FF:000022">
    <property type="entry name" value="MIP aquaporin"/>
    <property type="match status" value="1"/>
</dbReference>
<evidence type="ECO:0000256" key="8">
    <source>
        <dbReference type="RuleBase" id="RU000477"/>
    </source>
</evidence>
<evidence type="ECO:0000256" key="6">
    <source>
        <dbReference type="ARBA" id="ARBA00022989"/>
    </source>
</evidence>
<dbReference type="Pfam" id="PF00230">
    <property type="entry name" value="MIP"/>
    <property type="match status" value="1"/>
</dbReference>
<feature type="transmembrane region" description="Helical" evidence="10">
    <location>
        <begin position="234"/>
        <end position="256"/>
    </location>
</feature>
<evidence type="ECO:0000256" key="5">
    <source>
        <dbReference type="ARBA" id="ARBA00022737"/>
    </source>
</evidence>
<accession>A0A0M9WDC0</accession>
<dbReference type="Proteomes" id="UP000037696">
    <property type="component" value="Unassembled WGS sequence"/>
</dbReference>
<comment type="subcellular location">
    <subcellularLocation>
        <location evidence="1">Membrane</location>
        <topology evidence="1">Multi-pass membrane protein</topology>
    </subcellularLocation>
</comment>
<organism evidence="11 12">
    <name type="scientific">Penicillium nordicum</name>
    <dbReference type="NCBI Taxonomy" id="229535"/>
    <lineage>
        <taxon>Eukaryota</taxon>
        <taxon>Fungi</taxon>
        <taxon>Dikarya</taxon>
        <taxon>Ascomycota</taxon>
        <taxon>Pezizomycotina</taxon>
        <taxon>Eurotiomycetes</taxon>
        <taxon>Eurotiomycetidae</taxon>
        <taxon>Eurotiales</taxon>
        <taxon>Aspergillaceae</taxon>
        <taxon>Penicillium</taxon>
    </lineage>
</organism>
<feature type="compositionally biased region" description="Basic and acidic residues" evidence="9">
    <location>
        <begin position="122"/>
        <end position="138"/>
    </location>
</feature>
<keyword evidence="12" id="KW-1185">Reference proteome</keyword>
<feature type="compositionally biased region" description="Basic and acidic residues" evidence="9">
    <location>
        <begin position="99"/>
        <end position="111"/>
    </location>
</feature>
<evidence type="ECO:0008006" key="13">
    <source>
        <dbReference type="Google" id="ProtNLM"/>
    </source>
</evidence>
<dbReference type="GO" id="GO:0015250">
    <property type="term" value="F:water channel activity"/>
    <property type="evidence" value="ECO:0007669"/>
    <property type="project" value="TreeGrafter"/>
</dbReference>
<evidence type="ECO:0000256" key="4">
    <source>
        <dbReference type="ARBA" id="ARBA00022692"/>
    </source>
</evidence>
<keyword evidence="4 8" id="KW-0812">Transmembrane</keyword>
<evidence type="ECO:0000313" key="12">
    <source>
        <dbReference type="Proteomes" id="UP000037696"/>
    </source>
</evidence>
<dbReference type="NCBIfam" id="TIGR00861">
    <property type="entry name" value="MIP"/>
    <property type="match status" value="1"/>
</dbReference>
<feature type="compositionally biased region" description="Basic and acidic residues" evidence="9">
    <location>
        <begin position="1"/>
        <end position="17"/>
    </location>
</feature>
<dbReference type="EMBL" id="LHQQ01000159">
    <property type="protein sequence ID" value="KOS40563.1"/>
    <property type="molecule type" value="Genomic_DNA"/>
</dbReference>
<evidence type="ECO:0000256" key="2">
    <source>
        <dbReference type="ARBA" id="ARBA00006175"/>
    </source>
</evidence>
<keyword evidence="5" id="KW-0677">Repeat</keyword>
<gene>
    <name evidence="11" type="ORF">ACN38_g8586</name>
</gene>